<evidence type="ECO:0000313" key="2">
    <source>
        <dbReference type="EMBL" id="KAK2870241.1"/>
    </source>
</evidence>
<evidence type="ECO:0000256" key="1">
    <source>
        <dbReference type="SAM" id="MobiDB-lite"/>
    </source>
</evidence>
<proteinExistence type="predicted"/>
<evidence type="ECO:0000313" key="3">
    <source>
        <dbReference type="Proteomes" id="UP001187343"/>
    </source>
</evidence>
<sequence length="84" mass="9218">MGQSGRPSSQSRSLAGGRFSQKDAAVLLQVAPEERCSEPASRREPYSAGERTFGTLRSCEMWVERTGCDSKALLLWFTPQLVPA</sequence>
<organism evidence="2 3">
    <name type="scientific">Cirrhinus molitorella</name>
    <name type="common">mud carp</name>
    <dbReference type="NCBI Taxonomy" id="172907"/>
    <lineage>
        <taxon>Eukaryota</taxon>
        <taxon>Metazoa</taxon>
        <taxon>Chordata</taxon>
        <taxon>Craniata</taxon>
        <taxon>Vertebrata</taxon>
        <taxon>Euteleostomi</taxon>
        <taxon>Actinopterygii</taxon>
        <taxon>Neopterygii</taxon>
        <taxon>Teleostei</taxon>
        <taxon>Ostariophysi</taxon>
        <taxon>Cypriniformes</taxon>
        <taxon>Cyprinidae</taxon>
        <taxon>Labeoninae</taxon>
        <taxon>Labeonini</taxon>
        <taxon>Cirrhinus</taxon>
    </lineage>
</organism>
<reference evidence="2" key="1">
    <citation type="submission" date="2023-08" db="EMBL/GenBank/DDBJ databases">
        <title>Chromosome-level Genome Assembly of mud carp (Cirrhinus molitorella).</title>
        <authorList>
            <person name="Liu H."/>
        </authorList>
    </citation>
    <scope>NUCLEOTIDE SEQUENCE</scope>
    <source>
        <strain evidence="2">Prfri</strain>
        <tissue evidence="2">Muscle</tissue>
    </source>
</reference>
<dbReference type="EMBL" id="JAUYZG010000024">
    <property type="protein sequence ID" value="KAK2870241.1"/>
    <property type="molecule type" value="Genomic_DNA"/>
</dbReference>
<protein>
    <submittedName>
        <fullName evidence="2">Uncharacterized protein</fullName>
    </submittedName>
</protein>
<comment type="caution">
    <text evidence="2">The sequence shown here is derived from an EMBL/GenBank/DDBJ whole genome shotgun (WGS) entry which is preliminary data.</text>
</comment>
<dbReference type="AlphaFoldDB" id="A0AA88T9L8"/>
<keyword evidence="3" id="KW-1185">Reference proteome</keyword>
<gene>
    <name evidence="2" type="ORF">Q8A67_024633</name>
</gene>
<feature type="region of interest" description="Disordered" evidence="1">
    <location>
        <begin position="1"/>
        <end position="20"/>
    </location>
</feature>
<dbReference type="Proteomes" id="UP001187343">
    <property type="component" value="Unassembled WGS sequence"/>
</dbReference>
<name>A0AA88T9L8_9TELE</name>
<accession>A0AA88T9L8</accession>
<feature type="compositionally biased region" description="Low complexity" evidence="1">
    <location>
        <begin position="1"/>
        <end position="13"/>
    </location>
</feature>